<evidence type="ECO:0000313" key="1">
    <source>
        <dbReference type="EMBL" id="GIY69115.1"/>
    </source>
</evidence>
<reference evidence="1 2" key="1">
    <citation type="submission" date="2021-06" db="EMBL/GenBank/DDBJ databases">
        <title>Caerostris extrusa draft genome.</title>
        <authorList>
            <person name="Kono N."/>
            <person name="Arakawa K."/>
        </authorList>
    </citation>
    <scope>NUCLEOTIDE SEQUENCE [LARGE SCALE GENOMIC DNA]</scope>
</reference>
<comment type="caution">
    <text evidence="1">The sequence shown here is derived from an EMBL/GenBank/DDBJ whole genome shotgun (WGS) entry which is preliminary data.</text>
</comment>
<dbReference type="Proteomes" id="UP001054945">
    <property type="component" value="Unassembled WGS sequence"/>
</dbReference>
<gene>
    <name evidence="1" type="ORF">CEXT_451511</name>
</gene>
<dbReference type="EMBL" id="BPLR01014490">
    <property type="protein sequence ID" value="GIY69115.1"/>
    <property type="molecule type" value="Genomic_DNA"/>
</dbReference>
<organism evidence="1 2">
    <name type="scientific">Caerostris extrusa</name>
    <name type="common">Bark spider</name>
    <name type="synonym">Caerostris bankana</name>
    <dbReference type="NCBI Taxonomy" id="172846"/>
    <lineage>
        <taxon>Eukaryota</taxon>
        <taxon>Metazoa</taxon>
        <taxon>Ecdysozoa</taxon>
        <taxon>Arthropoda</taxon>
        <taxon>Chelicerata</taxon>
        <taxon>Arachnida</taxon>
        <taxon>Araneae</taxon>
        <taxon>Araneomorphae</taxon>
        <taxon>Entelegynae</taxon>
        <taxon>Araneoidea</taxon>
        <taxon>Araneidae</taxon>
        <taxon>Caerostris</taxon>
    </lineage>
</organism>
<dbReference type="AlphaFoldDB" id="A0AAV4VFR1"/>
<protein>
    <submittedName>
        <fullName evidence="1">Uncharacterized protein</fullName>
    </submittedName>
</protein>
<proteinExistence type="predicted"/>
<accession>A0AAV4VFR1</accession>
<evidence type="ECO:0000313" key="2">
    <source>
        <dbReference type="Proteomes" id="UP001054945"/>
    </source>
</evidence>
<sequence>MPDGIDIRYANLMIELQIACRDYRDETTMEYQGVWQMHIDQCPKSKWSIRQWHSIVTPDGVEKRYVNLMMELQIACQCESSAK</sequence>
<name>A0AAV4VFR1_CAEEX</name>
<keyword evidence="2" id="KW-1185">Reference proteome</keyword>